<dbReference type="GO" id="GO:0003677">
    <property type="term" value="F:DNA binding"/>
    <property type="evidence" value="ECO:0007669"/>
    <property type="project" value="UniProtKB-KW"/>
</dbReference>
<accession>H8K6Z8</accession>
<dbReference type="EMBL" id="CP003338">
    <property type="protein sequence ID" value="AFC71041.1"/>
    <property type="molecule type" value="Genomic_DNA"/>
</dbReference>
<dbReference type="AlphaFoldDB" id="H8K6Z8"/>
<evidence type="ECO:0000256" key="2">
    <source>
        <dbReference type="ARBA" id="ARBA00022747"/>
    </source>
</evidence>
<evidence type="ECO:0000259" key="4">
    <source>
        <dbReference type="Pfam" id="PF01420"/>
    </source>
</evidence>
<keyword evidence="6" id="KW-1185">Reference proteome</keyword>
<keyword evidence="3" id="KW-0238">DNA-binding</keyword>
<gene>
    <name evidence="5" type="ordered locus">MC5_03545</name>
</gene>
<dbReference type="REBASE" id="46470">
    <property type="entry name" value="S.RauCORF3540P"/>
</dbReference>
<dbReference type="Pfam" id="PF01420">
    <property type="entry name" value="Methylase_S"/>
    <property type="match status" value="1"/>
</dbReference>
<dbReference type="HOGENOM" id="CLU_2702424_0_0_5"/>
<dbReference type="Gene3D" id="3.90.220.20">
    <property type="entry name" value="DNA methylase specificity domains"/>
    <property type="match status" value="1"/>
</dbReference>
<dbReference type="eggNOG" id="COG0732">
    <property type="taxonomic scope" value="Bacteria"/>
</dbReference>
<dbReference type="KEGG" id="rau:MC5_03545"/>
<comment type="similarity">
    <text evidence="1">Belongs to the type-I restriction system S methylase family.</text>
</comment>
<reference evidence="6" key="1">
    <citation type="submission" date="2012-02" db="EMBL/GenBank/DDBJ databases">
        <title>Complete genome sequence of Rickettsia australis strain Cutlack.</title>
        <authorList>
            <person name="Johnson S.L."/>
            <person name="Munk A.C."/>
            <person name="Han S."/>
            <person name="Bruce D.C."/>
            <person name="Dasch G.A."/>
        </authorList>
    </citation>
    <scope>NUCLEOTIDE SEQUENCE [LARGE SCALE GENOMIC DNA]</scope>
    <source>
        <strain evidence="6">Cutlack</strain>
    </source>
</reference>
<evidence type="ECO:0000313" key="5">
    <source>
        <dbReference type="EMBL" id="AFC71041.1"/>
    </source>
</evidence>
<dbReference type="GO" id="GO:0009307">
    <property type="term" value="P:DNA restriction-modification system"/>
    <property type="evidence" value="ECO:0007669"/>
    <property type="project" value="UniProtKB-KW"/>
</dbReference>
<keyword evidence="2" id="KW-0680">Restriction system</keyword>
<dbReference type="SUPFAM" id="SSF116734">
    <property type="entry name" value="DNA methylase specificity domain"/>
    <property type="match status" value="1"/>
</dbReference>
<evidence type="ECO:0000256" key="1">
    <source>
        <dbReference type="ARBA" id="ARBA00010923"/>
    </source>
</evidence>
<dbReference type="STRING" id="1105110.MC5_03545"/>
<organism evidence="5 6">
    <name type="scientific">Rickettsia australis (strain Cutlack)</name>
    <dbReference type="NCBI Taxonomy" id="1105110"/>
    <lineage>
        <taxon>Bacteria</taxon>
        <taxon>Pseudomonadati</taxon>
        <taxon>Pseudomonadota</taxon>
        <taxon>Alphaproteobacteria</taxon>
        <taxon>Rickettsiales</taxon>
        <taxon>Rickettsiaceae</taxon>
        <taxon>Rickettsieae</taxon>
        <taxon>Rickettsia</taxon>
        <taxon>spotted fever group</taxon>
    </lineage>
</organism>
<protein>
    <submittedName>
        <fullName evidence="5">Restriction modification system DNA specificity domain-containing protein</fullName>
    </submittedName>
</protein>
<evidence type="ECO:0000256" key="3">
    <source>
        <dbReference type="ARBA" id="ARBA00023125"/>
    </source>
</evidence>
<feature type="domain" description="Type I restriction modification DNA specificity" evidence="4">
    <location>
        <begin position="3"/>
        <end position="72"/>
    </location>
</feature>
<dbReference type="InterPro" id="IPR000055">
    <property type="entry name" value="Restrct_endonuc_typeI_TRD"/>
</dbReference>
<proteinExistence type="inferred from homology"/>
<dbReference type="Proteomes" id="UP000007589">
    <property type="component" value="Chromosome"/>
</dbReference>
<dbReference type="InterPro" id="IPR044946">
    <property type="entry name" value="Restrct_endonuc_typeI_TRD_sf"/>
</dbReference>
<evidence type="ECO:0000313" key="6">
    <source>
        <dbReference type="Proteomes" id="UP000007589"/>
    </source>
</evidence>
<sequence length="73" mass="8177">MKVGIYPVWNSGVTPSGFTDKWNMEGNTITISEGGACGLVNLCRERFWLGGHCYPVTNLAANLNKYFLFFQLK</sequence>
<name>H8K6Z8_RICAC</name>